<evidence type="ECO:0000256" key="2">
    <source>
        <dbReference type="SAM" id="Phobius"/>
    </source>
</evidence>
<dbReference type="EMBL" id="FOBF01000010">
    <property type="protein sequence ID" value="SEM21375.1"/>
    <property type="molecule type" value="Genomic_DNA"/>
</dbReference>
<proteinExistence type="predicted"/>
<evidence type="ECO:0000256" key="1">
    <source>
        <dbReference type="SAM" id="MobiDB-lite"/>
    </source>
</evidence>
<keyword evidence="2" id="KW-0812">Transmembrane</keyword>
<dbReference type="AlphaFoldDB" id="A0A1H7WJS5"/>
<name>A0A1H7WJS5_9ACTN</name>
<feature type="transmembrane region" description="Helical" evidence="2">
    <location>
        <begin position="44"/>
        <end position="62"/>
    </location>
</feature>
<sequence length="391" mass="42132">MTDELESFLRTEFGHAAERAPKAPPRLPSEVISRSNRRRTRRNALVAGVCVTAIALPIGLISTRGTAGGDAATGADVSKITSTPRFPVKDYTGDEFRIGDVLLVDNPSQRRPISLWYARTDDGAALCKRVKSRTGSGSAECGRPLRAEEATEQGSTETFPSPATGLLMYFGTARDGIARVTALTGGGKVTGTIHRPKGAPQGIWTVTVPSDTRVTAYEFAGRDGETITRIDRQQGGVPPEARAEPVGATVEMPGKLVVGLYETPDKTLVWKLNGQAVGRVHSLTPGGAAIGRGGSDKPLIDMDGRPMNVQLGDHKEHWFGITSTKTARVELVFPDGTTVKARTRPDPWKVGGFRLFAGTQRHTDDLYRDGFRIIGYSRDGAELWQEDHGKS</sequence>
<organism evidence="3 4">
    <name type="scientific">Nonomuraea pusilla</name>
    <dbReference type="NCBI Taxonomy" id="46177"/>
    <lineage>
        <taxon>Bacteria</taxon>
        <taxon>Bacillati</taxon>
        <taxon>Actinomycetota</taxon>
        <taxon>Actinomycetes</taxon>
        <taxon>Streptosporangiales</taxon>
        <taxon>Streptosporangiaceae</taxon>
        <taxon>Nonomuraea</taxon>
    </lineage>
</organism>
<feature type="region of interest" description="Disordered" evidence="1">
    <location>
        <begin position="134"/>
        <end position="160"/>
    </location>
</feature>
<protein>
    <submittedName>
        <fullName evidence="3">Uncharacterized protein</fullName>
    </submittedName>
</protein>
<dbReference type="Proteomes" id="UP000198953">
    <property type="component" value="Unassembled WGS sequence"/>
</dbReference>
<reference evidence="3 4" key="1">
    <citation type="submission" date="2016-10" db="EMBL/GenBank/DDBJ databases">
        <authorList>
            <person name="de Groot N.N."/>
        </authorList>
    </citation>
    <scope>NUCLEOTIDE SEQUENCE [LARGE SCALE GENOMIC DNA]</scope>
    <source>
        <strain evidence="3 4">DSM 43357</strain>
    </source>
</reference>
<evidence type="ECO:0000313" key="3">
    <source>
        <dbReference type="EMBL" id="SEM21375.1"/>
    </source>
</evidence>
<gene>
    <name evidence="3" type="ORF">SAMN05660976_04540</name>
</gene>
<dbReference type="OrthoDB" id="3518078at2"/>
<keyword evidence="2" id="KW-1133">Transmembrane helix</keyword>
<accession>A0A1H7WJS5</accession>
<feature type="region of interest" description="Disordered" evidence="1">
    <location>
        <begin position="16"/>
        <end position="35"/>
    </location>
</feature>
<keyword evidence="4" id="KW-1185">Reference proteome</keyword>
<evidence type="ECO:0000313" key="4">
    <source>
        <dbReference type="Proteomes" id="UP000198953"/>
    </source>
</evidence>
<dbReference type="RefSeq" id="WP_091102541.1">
    <property type="nucleotide sequence ID" value="NZ_FOBF01000010.1"/>
</dbReference>
<keyword evidence="2" id="KW-0472">Membrane</keyword>